<evidence type="ECO:0000313" key="8">
    <source>
        <dbReference type="EMBL" id="AAK90713.2"/>
    </source>
</evidence>
<keyword evidence="8" id="KW-0614">Plasmid</keyword>
<dbReference type="PATRIC" id="fig|176299.10.peg.5012"/>
<reference evidence="8 9" key="1">
    <citation type="journal article" date="2001" name="Science">
        <title>The genome of the natural genetic engineer Agrobacterium tumefaciens C58.</title>
        <authorList>
            <person name="Wood D.W."/>
            <person name="Setubal J.C."/>
            <person name="Kaul R."/>
            <person name="Monks D.E."/>
            <person name="Kitajima J.P."/>
            <person name="Okura V.K."/>
            <person name="Zhou Y."/>
            <person name="Chen L."/>
            <person name="Wood G.E."/>
            <person name="Almeida N.F.Jr."/>
            <person name="Woo L."/>
            <person name="Chen Y."/>
            <person name="Paulsen I.T."/>
            <person name="Eisen J.A."/>
            <person name="Karp P.D."/>
            <person name="Bovee D.Sr."/>
            <person name="Chapman P."/>
            <person name="Clendenning J."/>
            <person name="Deatherage G."/>
            <person name="Gillet W."/>
            <person name="Grant C."/>
            <person name="Kutyavin T."/>
            <person name="Levy R."/>
            <person name="Li M.J."/>
            <person name="McClelland E."/>
            <person name="Palmieri A."/>
            <person name="Raymond C."/>
            <person name="Rouse G."/>
            <person name="Saenphimmachak C."/>
            <person name="Wu Z."/>
            <person name="Romero P."/>
            <person name="Gordon D."/>
            <person name="Zhang S."/>
            <person name="Yoo H."/>
            <person name="Tao Y."/>
            <person name="Biddle P."/>
            <person name="Jung M."/>
            <person name="Krespan W."/>
            <person name="Perry M."/>
            <person name="Gordon-Kamm B."/>
            <person name="Liao L."/>
            <person name="Kim S."/>
            <person name="Hendrick C."/>
            <person name="Zhao Z.Y."/>
            <person name="Dolan M."/>
            <person name="Chumley F."/>
            <person name="Tingey S.V."/>
            <person name="Tomb J.F."/>
            <person name="Gordon M.P."/>
            <person name="Olson M.V."/>
            <person name="Nester E.W."/>
        </authorList>
    </citation>
    <scope>NUCLEOTIDE SEQUENCE [LARGE SCALE GENOMIC DNA]</scope>
    <source>
        <strain evidence="9">C58 / ATCC 33970</strain>
    </source>
</reference>
<sequence>MPVKYLLFSLLAVLIWVGNTIVSKLAAGAIAPGTIAFERWFIAFVILTPLVYRDAWRHRRTIAAHLPKLILLGLLGMAACQGLGYYAAGLTTATNMAIMLSLVPLLTLILSAVFLAERPSSLAVIGGIISLSGIFIVLGQGDPSRLLSQGVGRGDAMMLAAVLAYAGYGILLRRWAIPLATWTSIYVQIGAAVVLLVPSYLLSAPSALTLPNTAMVLYAAIPGSILAPFVWMTAVKHLGAARTAIFMNLIPIFTAIVAAIFLGEALYIYHLLGGGMTVAGIILVQRKPFREKSGQKAVVARAQ</sequence>
<name>Q7D3B6_AGRFC</name>
<dbReference type="InterPro" id="IPR000620">
    <property type="entry name" value="EamA_dom"/>
</dbReference>
<feature type="transmembrane region" description="Helical" evidence="6">
    <location>
        <begin position="179"/>
        <end position="201"/>
    </location>
</feature>
<proteinExistence type="inferred from homology"/>
<dbReference type="Pfam" id="PF00892">
    <property type="entry name" value="EamA"/>
    <property type="match status" value="2"/>
</dbReference>
<dbReference type="eggNOG" id="COG0697">
    <property type="taxonomic scope" value="Bacteria"/>
</dbReference>
<comment type="subcellular location">
    <subcellularLocation>
        <location evidence="1">Membrane</location>
        <topology evidence="1">Multi-pass membrane protein</topology>
    </subcellularLocation>
</comment>
<feature type="transmembrane region" description="Helical" evidence="6">
    <location>
        <begin position="156"/>
        <end position="172"/>
    </location>
</feature>
<evidence type="ECO:0000256" key="2">
    <source>
        <dbReference type="ARBA" id="ARBA00007362"/>
    </source>
</evidence>
<keyword evidence="9" id="KW-1185">Reference proteome</keyword>
<dbReference type="InterPro" id="IPR050638">
    <property type="entry name" value="AA-Vitamin_Transporters"/>
</dbReference>
<dbReference type="EnsemblBacteria" id="AAK90713">
    <property type="protein sequence ID" value="AAK90713"/>
    <property type="gene ID" value="Atu5339"/>
</dbReference>
<feature type="transmembrane region" description="Helical" evidence="6">
    <location>
        <begin position="267"/>
        <end position="284"/>
    </location>
</feature>
<dbReference type="GeneID" id="1137112"/>
<dbReference type="HOGENOM" id="CLU_033863_4_4_5"/>
<reference evidence="8 9" key="2">
    <citation type="journal article" date="2001" name="Science">
        <title>Genome sequence of the plant pathogen and biotechnology agent Agrobacterium tumefaciens C58.</title>
        <authorList>
            <person name="Goodner B."/>
            <person name="Hinkle G."/>
            <person name="Gattung S."/>
            <person name="Miller N."/>
            <person name="Blanchard M."/>
            <person name="Qurollo B."/>
            <person name="Goldman B.S."/>
            <person name="Cao Y."/>
            <person name="Askenazi M."/>
            <person name="Halling C."/>
            <person name="Mullin L."/>
            <person name="Houmiel K."/>
            <person name="Gordon J."/>
            <person name="Vaudin M."/>
            <person name="Iartchouk O."/>
            <person name="Epp A."/>
            <person name="Liu F."/>
            <person name="Wollam C."/>
            <person name="Allinger M."/>
            <person name="Doughty D."/>
            <person name="Scott C."/>
            <person name="Lappas C."/>
            <person name="Markelz B."/>
            <person name="Flanagan C."/>
            <person name="Crowell C."/>
            <person name="Gurson J."/>
            <person name="Lomo C."/>
            <person name="Sear C."/>
            <person name="Strub G."/>
            <person name="Cielo C."/>
            <person name="Slater S."/>
        </authorList>
    </citation>
    <scope>NUCLEOTIDE SEQUENCE [LARGE SCALE GENOMIC DNA]</scope>
    <source>
        <strain evidence="9">C58 / ATCC 33970</strain>
    </source>
</reference>
<protein>
    <recommendedName>
        <fullName evidence="7">EamA domain-containing protein</fullName>
    </recommendedName>
</protein>
<dbReference type="SUPFAM" id="SSF103481">
    <property type="entry name" value="Multidrug resistance efflux transporter EmrE"/>
    <property type="match status" value="2"/>
</dbReference>
<dbReference type="EMBL" id="AE007872">
    <property type="protein sequence ID" value="AAK90713.2"/>
    <property type="molecule type" value="Genomic_DNA"/>
</dbReference>
<dbReference type="KEGG" id="atu:Atu5339"/>
<accession>Q7D3B6</accession>
<organism evidence="8 9">
    <name type="scientific">Agrobacterium fabrum (strain C58 / ATCC 33970)</name>
    <name type="common">Agrobacterium tumefaciens (strain C58)</name>
    <dbReference type="NCBI Taxonomy" id="176299"/>
    <lineage>
        <taxon>Bacteria</taxon>
        <taxon>Pseudomonadati</taxon>
        <taxon>Pseudomonadota</taxon>
        <taxon>Alphaproteobacteria</taxon>
        <taxon>Hyphomicrobiales</taxon>
        <taxon>Rhizobiaceae</taxon>
        <taxon>Rhizobium/Agrobacterium group</taxon>
        <taxon>Agrobacterium</taxon>
        <taxon>Agrobacterium tumefaciens complex</taxon>
    </lineage>
</organism>
<keyword evidence="3 6" id="KW-0812">Transmembrane</keyword>
<dbReference type="PANTHER" id="PTHR32322:SF2">
    <property type="entry name" value="EAMA DOMAIN-CONTAINING PROTEIN"/>
    <property type="match status" value="1"/>
</dbReference>
<feature type="transmembrane region" description="Helical" evidence="6">
    <location>
        <begin position="243"/>
        <end position="261"/>
    </location>
</feature>
<gene>
    <name evidence="8" type="ordered locus">Atu5339</name>
</gene>
<feature type="domain" description="EamA" evidence="7">
    <location>
        <begin position="153"/>
        <end position="284"/>
    </location>
</feature>
<evidence type="ECO:0000313" key="9">
    <source>
        <dbReference type="Proteomes" id="UP000000813"/>
    </source>
</evidence>
<dbReference type="OrthoDB" id="9806889at2"/>
<evidence type="ECO:0000256" key="1">
    <source>
        <dbReference type="ARBA" id="ARBA00004141"/>
    </source>
</evidence>
<geneLocation type="plasmid" evidence="8 9">
    <name>At</name>
</geneLocation>
<evidence type="ECO:0000256" key="3">
    <source>
        <dbReference type="ARBA" id="ARBA00022692"/>
    </source>
</evidence>
<keyword evidence="5 6" id="KW-0472">Membrane</keyword>
<dbReference type="Proteomes" id="UP000000813">
    <property type="component" value="Plasmid At"/>
</dbReference>
<dbReference type="BioCyc" id="AGRO:ATU5339-MONOMER"/>
<dbReference type="PhylomeDB" id="Q7D3B6"/>
<feature type="domain" description="EamA" evidence="7">
    <location>
        <begin position="5"/>
        <end position="138"/>
    </location>
</feature>
<evidence type="ECO:0000256" key="5">
    <source>
        <dbReference type="ARBA" id="ARBA00023136"/>
    </source>
</evidence>
<feature type="transmembrane region" description="Helical" evidence="6">
    <location>
        <begin position="68"/>
        <end position="88"/>
    </location>
</feature>
<dbReference type="PANTHER" id="PTHR32322">
    <property type="entry name" value="INNER MEMBRANE TRANSPORTER"/>
    <property type="match status" value="1"/>
</dbReference>
<evidence type="ECO:0000259" key="7">
    <source>
        <dbReference type="Pfam" id="PF00892"/>
    </source>
</evidence>
<keyword evidence="4 6" id="KW-1133">Transmembrane helix</keyword>
<evidence type="ECO:0000256" key="6">
    <source>
        <dbReference type="SAM" id="Phobius"/>
    </source>
</evidence>
<feature type="transmembrane region" description="Helical" evidence="6">
    <location>
        <begin position="122"/>
        <end position="141"/>
    </location>
</feature>
<dbReference type="InterPro" id="IPR037185">
    <property type="entry name" value="EmrE-like"/>
</dbReference>
<feature type="transmembrane region" description="Helical" evidence="6">
    <location>
        <begin position="94"/>
        <end position="115"/>
    </location>
</feature>
<dbReference type="GO" id="GO:0016020">
    <property type="term" value="C:membrane"/>
    <property type="evidence" value="ECO:0007669"/>
    <property type="project" value="UniProtKB-SubCell"/>
</dbReference>
<dbReference type="AlphaFoldDB" id="Q7D3B6"/>
<evidence type="ECO:0000256" key="4">
    <source>
        <dbReference type="ARBA" id="ARBA00022989"/>
    </source>
</evidence>
<comment type="similarity">
    <text evidence="2">Belongs to the EamA transporter family.</text>
</comment>
<feature type="transmembrane region" description="Helical" evidence="6">
    <location>
        <begin position="213"/>
        <end position="231"/>
    </location>
</feature>
<dbReference type="RefSeq" id="WP_010974593.1">
    <property type="nucleotide sequence ID" value="NC_003064.2"/>
</dbReference>